<dbReference type="EMBL" id="ML213596">
    <property type="protein sequence ID" value="TFK40506.1"/>
    <property type="molecule type" value="Genomic_DNA"/>
</dbReference>
<protein>
    <submittedName>
        <fullName evidence="1">Uncharacterized protein</fullName>
    </submittedName>
</protein>
<gene>
    <name evidence="1" type="ORF">BDQ12DRAFT_679553</name>
</gene>
<name>A0A5C3M7W3_9AGAR</name>
<accession>A0A5C3M7W3</accession>
<evidence type="ECO:0000313" key="1">
    <source>
        <dbReference type="EMBL" id="TFK40506.1"/>
    </source>
</evidence>
<dbReference type="Proteomes" id="UP000308652">
    <property type="component" value="Unassembled WGS sequence"/>
</dbReference>
<reference evidence="1 2" key="1">
    <citation type="journal article" date="2019" name="Nat. Ecol. Evol.">
        <title>Megaphylogeny resolves global patterns of mushroom evolution.</title>
        <authorList>
            <person name="Varga T."/>
            <person name="Krizsan K."/>
            <person name="Foldi C."/>
            <person name="Dima B."/>
            <person name="Sanchez-Garcia M."/>
            <person name="Sanchez-Ramirez S."/>
            <person name="Szollosi G.J."/>
            <person name="Szarkandi J.G."/>
            <person name="Papp V."/>
            <person name="Albert L."/>
            <person name="Andreopoulos W."/>
            <person name="Angelini C."/>
            <person name="Antonin V."/>
            <person name="Barry K.W."/>
            <person name="Bougher N.L."/>
            <person name="Buchanan P."/>
            <person name="Buyck B."/>
            <person name="Bense V."/>
            <person name="Catcheside P."/>
            <person name="Chovatia M."/>
            <person name="Cooper J."/>
            <person name="Damon W."/>
            <person name="Desjardin D."/>
            <person name="Finy P."/>
            <person name="Geml J."/>
            <person name="Haridas S."/>
            <person name="Hughes K."/>
            <person name="Justo A."/>
            <person name="Karasinski D."/>
            <person name="Kautmanova I."/>
            <person name="Kiss B."/>
            <person name="Kocsube S."/>
            <person name="Kotiranta H."/>
            <person name="LaButti K.M."/>
            <person name="Lechner B.E."/>
            <person name="Liimatainen K."/>
            <person name="Lipzen A."/>
            <person name="Lukacs Z."/>
            <person name="Mihaltcheva S."/>
            <person name="Morgado L.N."/>
            <person name="Niskanen T."/>
            <person name="Noordeloos M.E."/>
            <person name="Ohm R.A."/>
            <person name="Ortiz-Santana B."/>
            <person name="Ovrebo C."/>
            <person name="Racz N."/>
            <person name="Riley R."/>
            <person name="Savchenko A."/>
            <person name="Shiryaev A."/>
            <person name="Soop K."/>
            <person name="Spirin V."/>
            <person name="Szebenyi C."/>
            <person name="Tomsovsky M."/>
            <person name="Tulloss R.E."/>
            <person name="Uehling J."/>
            <person name="Grigoriev I.V."/>
            <person name="Vagvolgyi C."/>
            <person name="Papp T."/>
            <person name="Martin F.M."/>
            <person name="Miettinen O."/>
            <person name="Hibbett D.S."/>
            <person name="Nagy L.G."/>
        </authorList>
    </citation>
    <scope>NUCLEOTIDE SEQUENCE [LARGE SCALE GENOMIC DNA]</scope>
    <source>
        <strain evidence="1 2">CBS 166.37</strain>
    </source>
</reference>
<proteinExistence type="predicted"/>
<organism evidence="1 2">
    <name type="scientific">Crucibulum laeve</name>
    <dbReference type="NCBI Taxonomy" id="68775"/>
    <lineage>
        <taxon>Eukaryota</taxon>
        <taxon>Fungi</taxon>
        <taxon>Dikarya</taxon>
        <taxon>Basidiomycota</taxon>
        <taxon>Agaricomycotina</taxon>
        <taxon>Agaricomycetes</taxon>
        <taxon>Agaricomycetidae</taxon>
        <taxon>Agaricales</taxon>
        <taxon>Agaricineae</taxon>
        <taxon>Nidulariaceae</taxon>
        <taxon>Crucibulum</taxon>
    </lineage>
</organism>
<sequence>MNVSFPAICRTFQPNFFDLAQTTPTLLYLLRKSHHVVIVNVSVDITSNIRQSIYLRQATTSSCIIRAKLLLIHTRCCWFMNCGRKASK</sequence>
<evidence type="ECO:0000313" key="2">
    <source>
        <dbReference type="Proteomes" id="UP000308652"/>
    </source>
</evidence>
<dbReference type="AlphaFoldDB" id="A0A5C3M7W3"/>
<keyword evidence="2" id="KW-1185">Reference proteome</keyword>